<dbReference type="Pfam" id="PF01547">
    <property type="entry name" value="SBP_bac_1"/>
    <property type="match status" value="1"/>
</dbReference>
<evidence type="ECO:0000256" key="3">
    <source>
        <dbReference type="ARBA" id="ARBA00022729"/>
    </source>
</evidence>
<dbReference type="RefSeq" id="WP_089344045.1">
    <property type="nucleotide sequence ID" value="NZ_CP067132.1"/>
</dbReference>
<dbReference type="SUPFAM" id="SSF53850">
    <property type="entry name" value="Periplasmic binding protein-like II"/>
    <property type="match status" value="1"/>
</dbReference>
<dbReference type="EMBL" id="FZQB01000005">
    <property type="protein sequence ID" value="SNT73594.1"/>
    <property type="molecule type" value="Genomic_DNA"/>
</dbReference>
<dbReference type="PANTHER" id="PTHR30061">
    <property type="entry name" value="MALTOSE-BINDING PERIPLASMIC PROTEIN"/>
    <property type="match status" value="1"/>
</dbReference>
<dbReference type="CDD" id="cd13585">
    <property type="entry name" value="PBP2_TMBP_like"/>
    <property type="match status" value="1"/>
</dbReference>
<dbReference type="Gene3D" id="3.40.190.10">
    <property type="entry name" value="Periplasmic binding protein-like II"/>
    <property type="match status" value="1"/>
</dbReference>
<name>A0A239PTH9_9RHOB</name>
<feature type="signal peptide" evidence="4">
    <location>
        <begin position="1"/>
        <end position="22"/>
    </location>
</feature>
<evidence type="ECO:0000256" key="1">
    <source>
        <dbReference type="ARBA" id="ARBA00008520"/>
    </source>
</evidence>
<accession>A0A239PTH9</accession>
<evidence type="ECO:0000313" key="6">
    <source>
        <dbReference type="Proteomes" id="UP000198307"/>
    </source>
</evidence>
<evidence type="ECO:0000256" key="4">
    <source>
        <dbReference type="SAM" id="SignalP"/>
    </source>
</evidence>
<dbReference type="OrthoDB" id="2509690at2"/>
<dbReference type="PANTHER" id="PTHR30061:SF50">
    <property type="entry name" value="MALTOSE_MALTODEXTRIN-BINDING PERIPLASMIC PROTEIN"/>
    <property type="match status" value="1"/>
</dbReference>
<evidence type="ECO:0000256" key="2">
    <source>
        <dbReference type="ARBA" id="ARBA00022448"/>
    </source>
</evidence>
<protein>
    <submittedName>
        <fullName evidence="5">Carbohydrate ABC transporter substrate-binding protein, CUT1 family</fullName>
    </submittedName>
</protein>
<dbReference type="GO" id="GO:1901982">
    <property type="term" value="F:maltose binding"/>
    <property type="evidence" value="ECO:0007669"/>
    <property type="project" value="TreeGrafter"/>
</dbReference>
<organism evidence="5 6">
    <name type="scientific">Paracoccus seriniphilus</name>
    <dbReference type="NCBI Taxonomy" id="184748"/>
    <lineage>
        <taxon>Bacteria</taxon>
        <taxon>Pseudomonadati</taxon>
        <taxon>Pseudomonadota</taxon>
        <taxon>Alphaproteobacteria</taxon>
        <taxon>Rhodobacterales</taxon>
        <taxon>Paracoccaceae</taxon>
        <taxon>Paracoccus</taxon>
    </lineage>
</organism>
<sequence length="404" mass="43470">MKTRTILLAGAAMACMAQGAAAQEDLHFINCGSNDAAEAAVQAKHVAAWEAENPEFKVNMEYVPWGQCQEKAITLASAGSPAALAYLGSRVLPQLADAGLIEPVELSEEEAASYEPSVLGTISFNGQYWGVPRAFSTRALFYNKDLFEQAGLDMPDGPQTWDDVMTAAKAITEKTDARGLGIAAASFDNTMHQFLSWLYANGGEVINSDGEVVFNSPETIETLQFYADMVPYAQEGPVAYDRGKLEPLFAEGKIAMMQQSFGFRARTGDANYGVTWVPTGPSGEGHSTLLITDSLAVFSGSGVEEAAMSLAKYLTATERQAEFDDVGGWTPVRDTELTRALPEKDPNWSYFLGSVAEGGPEPQVVDYNALQDVMNESIQGVILGELTPQEAAEEVADELNDLID</sequence>
<reference evidence="5 6" key="1">
    <citation type="submission" date="2017-07" db="EMBL/GenBank/DDBJ databases">
        <authorList>
            <person name="Sun Z.S."/>
            <person name="Albrecht U."/>
            <person name="Echele G."/>
            <person name="Lee C.C."/>
        </authorList>
    </citation>
    <scope>NUCLEOTIDE SEQUENCE [LARGE SCALE GENOMIC DNA]</scope>
    <source>
        <strain evidence="5 6">DSM 14827</strain>
    </source>
</reference>
<gene>
    <name evidence="5" type="ORF">SAMN05444959_105105</name>
</gene>
<proteinExistence type="inferred from homology"/>
<dbReference type="GO" id="GO:0042956">
    <property type="term" value="P:maltodextrin transmembrane transport"/>
    <property type="evidence" value="ECO:0007669"/>
    <property type="project" value="TreeGrafter"/>
</dbReference>
<dbReference type="GO" id="GO:0055052">
    <property type="term" value="C:ATP-binding cassette (ABC) transporter complex, substrate-binding subunit-containing"/>
    <property type="evidence" value="ECO:0007669"/>
    <property type="project" value="TreeGrafter"/>
</dbReference>
<dbReference type="AlphaFoldDB" id="A0A239PTH9"/>
<evidence type="ECO:0000313" key="5">
    <source>
        <dbReference type="EMBL" id="SNT73594.1"/>
    </source>
</evidence>
<dbReference type="PROSITE" id="PS51257">
    <property type="entry name" value="PROKAR_LIPOPROTEIN"/>
    <property type="match status" value="1"/>
</dbReference>
<feature type="chain" id="PRO_5012624914" evidence="4">
    <location>
        <begin position="23"/>
        <end position="404"/>
    </location>
</feature>
<dbReference type="GO" id="GO:0015768">
    <property type="term" value="P:maltose transport"/>
    <property type="evidence" value="ECO:0007669"/>
    <property type="project" value="TreeGrafter"/>
</dbReference>
<dbReference type="Proteomes" id="UP000198307">
    <property type="component" value="Unassembled WGS sequence"/>
</dbReference>
<keyword evidence="2" id="KW-0813">Transport</keyword>
<comment type="similarity">
    <text evidence="1">Belongs to the bacterial solute-binding protein 1 family.</text>
</comment>
<keyword evidence="3 4" id="KW-0732">Signal</keyword>
<keyword evidence="6" id="KW-1185">Reference proteome</keyword>
<dbReference type="InterPro" id="IPR006059">
    <property type="entry name" value="SBP"/>
</dbReference>